<dbReference type="KEGG" id="pob:LPB03_16305"/>
<sequence length="149" mass="17038">MGFFKKIDKVFKSSESFNLMERTEVDLQIEENIKTVGIDKFATSKYGDLYLRVNELGGFLILETIIVSATDLKSKKGSLLTFSNENEILKLESDENKIESDFSNVVKKSVTKIDYNITAEEAESFKEHTYNEVRFKINGNEILFSVITL</sequence>
<dbReference type="RefSeq" id="WP_065320693.1">
    <property type="nucleotide sequence ID" value="NZ_CP017477.1"/>
</dbReference>
<evidence type="ECO:0000313" key="2">
    <source>
        <dbReference type="Proteomes" id="UP000092584"/>
    </source>
</evidence>
<name>A0A1B8TP14_9FLAO</name>
<reference evidence="2" key="1">
    <citation type="submission" date="2016-02" db="EMBL/GenBank/DDBJ databases">
        <authorList>
            <person name="Shin S.-K."/>
            <person name="Yi H."/>
            <person name="Kim E."/>
        </authorList>
    </citation>
    <scope>NUCLEOTIDE SEQUENCE [LARGE SCALE GENOMIC DNA]</scope>
    <source>
        <strain evidence="2">LPB0003</strain>
    </source>
</reference>
<dbReference type="OrthoDB" id="1201645at2"/>
<keyword evidence="2" id="KW-1185">Reference proteome</keyword>
<dbReference type="STRING" id="1774273.LPB03_16305"/>
<evidence type="ECO:0000313" key="1">
    <source>
        <dbReference type="EMBL" id="OBY61362.1"/>
    </source>
</evidence>
<comment type="caution">
    <text evidence="1">The sequence shown here is derived from an EMBL/GenBank/DDBJ whole genome shotgun (WGS) entry which is preliminary data.</text>
</comment>
<dbReference type="Proteomes" id="UP000092584">
    <property type="component" value="Unassembled WGS sequence"/>
</dbReference>
<protein>
    <submittedName>
        <fullName evidence="1">Uncharacterized protein</fullName>
    </submittedName>
</protein>
<gene>
    <name evidence="1" type="ORF">LPB3_16245</name>
</gene>
<organism evidence="1 2">
    <name type="scientific">Polaribacter vadi</name>
    <dbReference type="NCBI Taxonomy" id="1774273"/>
    <lineage>
        <taxon>Bacteria</taxon>
        <taxon>Pseudomonadati</taxon>
        <taxon>Bacteroidota</taxon>
        <taxon>Flavobacteriia</taxon>
        <taxon>Flavobacteriales</taxon>
        <taxon>Flavobacteriaceae</taxon>
    </lineage>
</organism>
<dbReference type="AlphaFoldDB" id="A0A1B8TP14"/>
<proteinExistence type="predicted"/>
<dbReference type="EMBL" id="LSFM01000027">
    <property type="protein sequence ID" value="OBY61362.1"/>
    <property type="molecule type" value="Genomic_DNA"/>
</dbReference>
<accession>A0A1B8TP14</accession>